<dbReference type="PROSITE" id="PS51503">
    <property type="entry name" value="HIG1"/>
    <property type="match status" value="1"/>
</dbReference>
<gene>
    <name evidence="8" type="ORF">ARMOST_13781</name>
</gene>
<evidence type="ECO:0000259" key="7">
    <source>
        <dbReference type="PROSITE" id="PS51503"/>
    </source>
</evidence>
<keyword evidence="5 6" id="KW-0472">Membrane</keyword>
<organism evidence="8 9">
    <name type="scientific">Armillaria ostoyae</name>
    <name type="common">Armillaria root rot fungus</name>
    <dbReference type="NCBI Taxonomy" id="47428"/>
    <lineage>
        <taxon>Eukaryota</taxon>
        <taxon>Fungi</taxon>
        <taxon>Dikarya</taxon>
        <taxon>Basidiomycota</taxon>
        <taxon>Agaricomycotina</taxon>
        <taxon>Agaricomycetes</taxon>
        <taxon>Agaricomycetidae</taxon>
        <taxon>Agaricales</taxon>
        <taxon>Marasmiineae</taxon>
        <taxon>Physalacriaceae</taxon>
        <taxon>Armillaria</taxon>
    </lineage>
</organism>
<name>A0A284RNV1_ARMOS</name>
<dbReference type="Pfam" id="PF04588">
    <property type="entry name" value="HIG_1_N"/>
    <property type="match status" value="1"/>
</dbReference>
<feature type="transmembrane region" description="Helical" evidence="6">
    <location>
        <begin position="23"/>
        <end position="42"/>
    </location>
</feature>
<dbReference type="PANTHER" id="PTHR12297:SF3">
    <property type="entry name" value="HIG1 DOMAIN FAMILY MEMBER 1A"/>
    <property type="match status" value="1"/>
</dbReference>
<dbReference type="AlphaFoldDB" id="A0A284RNV1"/>
<dbReference type="GO" id="GO:0031966">
    <property type="term" value="C:mitochondrial membrane"/>
    <property type="evidence" value="ECO:0007669"/>
    <property type="project" value="UniProtKB-SubCell"/>
</dbReference>
<keyword evidence="4" id="KW-0496">Mitochondrion</keyword>
<dbReference type="STRING" id="47428.A0A284RNV1"/>
<dbReference type="Proteomes" id="UP000219338">
    <property type="component" value="Unassembled WGS sequence"/>
</dbReference>
<evidence type="ECO:0000256" key="2">
    <source>
        <dbReference type="ARBA" id="ARBA00022692"/>
    </source>
</evidence>
<reference evidence="9" key="1">
    <citation type="journal article" date="2017" name="Nat. Ecol. Evol.">
        <title>Genome expansion and lineage-specific genetic innovations in the forest pathogenic fungi Armillaria.</title>
        <authorList>
            <person name="Sipos G."/>
            <person name="Prasanna A.N."/>
            <person name="Walter M.C."/>
            <person name="O'Connor E."/>
            <person name="Balint B."/>
            <person name="Krizsan K."/>
            <person name="Kiss B."/>
            <person name="Hess J."/>
            <person name="Varga T."/>
            <person name="Slot J."/>
            <person name="Riley R."/>
            <person name="Boka B."/>
            <person name="Rigling D."/>
            <person name="Barry K."/>
            <person name="Lee J."/>
            <person name="Mihaltcheva S."/>
            <person name="LaButti K."/>
            <person name="Lipzen A."/>
            <person name="Waldron R."/>
            <person name="Moloney N.M."/>
            <person name="Sperisen C."/>
            <person name="Kredics L."/>
            <person name="Vagvoelgyi C."/>
            <person name="Patrignani A."/>
            <person name="Fitzpatrick D."/>
            <person name="Nagy I."/>
            <person name="Doyle S."/>
            <person name="Anderson J.B."/>
            <person name="Grigoriev I.V."/>
            <person name="Gueldener U."/>
            <person name="Muensterkoetter M."/>
            <person name="Nagy L.G."/>
        </authorList>
    </citation>
    <scope>NUCLEOTIDE SEQUENCE [LARGE SCALE GENOMIC DNA]</scope>
    <source>
        <strain evidence="9">C18/9</strain>
    </source>
</reference>
<evidence type="ECO:0000256" key="5">
    <source>
        <dbReference type="ARBA" id="ARBA00023136"/>
    </source>
</evidence>
<dbReference type="EMBL" id="FUEG01000012">
    <property type="protein sequence ID" value="SJL10395.1"/>
    <property type="molecule type" value="Genomic_DNA"/>
</dbReference>
<evidence type="ECO:0000256" key="3">
    <source>
        <dbReference type="ARBA" id="ARBA00022989"/>
    </source>
</evidence>
<dbReference type="OrthoDB" id="6604018at2759"/>
<feature type="domain" description="HIG1" evidence="7">
    <location>
        <begin position="1"/>
        <end position="86"/>
    </location>
</feature>
<keyword evidence="9" id="KW-1185">Reference proteome</keyword>
<comment type="subcellular location">
    <subcellularLocation>
        <location evidence="1">Mitochondrion membrane</location>
    </subcellularLocation>
</comment>
<dbReference type="PANTHER" id="PTHR12297">
    <property type="entry name" value="HYPOXIA-INDUCBILE GENE 1 HIG1 -RELATED"/>
    <property type="match status" value="1"/>
</dbReference>
<proteinExistence type="predicted"/>
<dbReference type="InterPro" id="IPR007667">
    <property type="entry name" value="Hypoxia_induced_domain"/>
</dbReference>
<evidence type="ECO:0000256" key="4">
    <source>
        <dbReference type="ARBA" id="ARBA00023128"/>
    </source>
</evidence>
<dbReference type="Gene3D" id="6.10.140.1320">
    <property type="match status" value="1"/>
</dbReference>
<dbReference type="InterPro" id="IPR050355">
    <property type="entry name" value="RCF1"/>
</dbReference>
<evidence type="ECO:0000256" key="1">
    <source>
        <dbReference type="ARBA" id="ARBA00004325"/>
    </source>
</evidence>
<accession>A0A284RNV1</accession>
<dbReference type="OMA" id="WMRARVI"/>
<evidence type="ECO:0000313" key="8">
    <source>
        <dbReference type="EMBL" id="SJL10395.1"/>
    </source>
</evidence>
<feature type="transmembrane region" description="Helical" evidence="6">
    <location>
        <begin position="54"/>
        <end position="73"/>
    </location>
</feature>
<protein>
    <recommendedName>
        <fullName evidence="7">HIG1 domain-containing protein</fullName>
    </recommendedName>
</protein>
<keyword evidence="3 6" id="KW-1133">Transmembrane helix</keyword>
<evidence type="ECO:0000313" key="9">
    <source>
        <dbReference type="Proteomes" id="UP000219338"/>
    </source>
</evidence>
<dbReference type="GO" id="GO:0097250">
    <property type="term" value="P:mitochondrial respirasome assembly"/>
    <property type="evidence" value="ECO:0007669"/>
    <property type="project" value="TreeGrafter"/>
</dbReference>
<evidence type="ECO:0000256" key="6">
    <source>
        <dbReference type="SAM" id="Phobius"/>
    </source>
</evidence>
<keyword evidence="2 6" id="KW-0812">Transmembrane</keyword>
<sequence length="163" mass="18432">MATLSTGETYAERFWGRMKREPLIPAGLLLTTGVFGGVVYHARKGNQRQLQLWMRARVIAQGLTVVAIVWGFYRLQQDSVKYNDKIALEVAKVDEEKARERAAFEERLREAEVTYEAEARAAKSWFGSKGGDAATPTESSSKRWYQYLGWSQSTSKSDSDKKA</sequence>